<evidence type="ECO:0000256" key="3">
    <source>
        <dbReference type="ARBA" id="ARBA00048266"/>
    </source>
</evidence>
<dbReference type="Gene3D" id="3.20.20.70">
    <property type="entry name" value="Aldolase class I"/>
    <property type="match status" value="1"/>
</dbReference>
<evidence type="ECO:0000313" key="8">
    <source>
        <dbReference type="Proteomes" id="UP000054047"/>
    </source>
</evidence>
<dbReference type="OrthoDB" id="259935at2759"/>
<protein>
    <recommendedName>
        <fullName evidence="2">tRNA-dihydrouridine(47) synthase [NAD(P)(+)]</fullName>
        <ecNumber evidence="2">1.3.1.89</ecNumber>
    </recommendedName>
</protein>
<evidence type="ECO:0000256" key="1">
    <source>
        <dbReference type="ARBA" id="ARBA00005451"/>
    </source>
</evidence>
<reference evidence="7 8" key="1">
    <citation type="submission" date="2013-12" db="EMBL/GenBank/DDBJ databases">
        <title>Draft genome of the parsitic nematode Ancylostoma duodenale.</title>
        <authorList>
            <person name="Mitreva M."/>
        </authorList>
    </citation>
    <scope>NUCLEOTIDE SEQUENCE [LARGE SCALE GENOMIC DNA]</scope>
    <source>
        <strain evidence="7 8">Zhejiang</strain>
    </source>
</reference>
<dbReference type="GO" id="GO:0102265">
    <property type="term" value="F:tRNA-dihydrouridine47 synthase activity"/>
    <property type="evidence" value="ECO:0007669"/>
    <property type="project" value="UniProtKB-EC"/>
</dbReference>
<dbReference type="AlphaFoldDB" id="A0A0C2CG35"/>
<dbReference type="PANTHER" id="PTHR45846:SF1">
    <property type="entry name" value="TRNA-DIHYDROURIDINE(47) SYNTHASE [NAD(P)(+)]-LIKE"/>
    <property type="match status" value="1"/>
</dbReference>
<evidence type="ECO:0000256" key="4">
    <source>
        <dbReference type="ARBA" id="ARBA00048342"/>
    </source>
</evidence>
<dbReference type="GO" id="GO:0003723">
    <property type="term" value="F:RNA binding"/>
    <property type="evidence" value="ECO:0007669"/>
    <property type="project" value="TreeGrafter"/>
</dbReference>
<gene>
    <name evidence="7" type="ORF">ANCDUO_21180</name>
</gene>
<evidence type="ECO:0000256" key="5">
    <source>
        <dbReference type="ARBA" id="ARBA00049447"/>
    </source>
</evidence>
<comment type="catalytic activity">
    <reaction evidence="4">
        <text>a 5,6-dihydrouridine in mRNA + NAD(+) = a uridine in mRNA + NADH + H(+)</text>
        <dbReference type="Rhea" id="RHEA:69851"/>
        <dbReference type="Rhea" id="RHEA-COMP:14658"/>
        <dbReference type="Rhea" id="RHEA-COMP:17789"/>
        <dbReference type="ChEBI" id="CHEBI:15378"/>
        <dbReference type="ChEBI" id="CHEBI:57540"/>
        <dbReference type="ChEBI" id="CHEBI:57945"/>
        <dbReference type="ChEBI" id="CHEBI:65315"/>
        <dbReference type="ChEBI" id="CHEBI:74443"/>
    </reaction>
    <physiologicalReaction direction="right-to-left" evidence="4">
        <dbReference type="Rhea" id="RHEA:69853"/>
    </physiologicalReaction>
</comment>
<feature type="non-terminal residue" evidence="7">
    <location>
        <position position="66"/>
    </location>
</feature>
<comment type="catalytic activity">
    <reaction evidence="3">
        <text>5,6-dihydrouridine(47) in tRNA + NAD(+) = uridine(47) in tRNA + NADH + H(+)</text>
        <dbReference type="Rhea" id="RHEA:53364"/>
        <dbReference type="Rhea" id="RHEA-COMP:13539"/>
        <dbReference type="Rhea" id="RHEA-COMP:13540"/>
        <dbReference type="ChEBI" id="CHEBI:15378"/>
        <dbReference type="ChEBI" id="CHEBI:57540"/>
        <dbReference type="ChEBI" id="CHEBI:57945"/>
        <dbReference type="ChEBI" id="CHEBI:65315"/>
        <dbReference type="ChEBI" id="CHEBI:74443"/>
        <dbReference type="EC" id="1.3.1.89"/>
    </reaction>
    <physiologicalReaction direction="right-to-left" evidence="3">
        <dbReference type="Rhea" id="RHEA:53366"/>
    </physiologicalReaction>
</comment>
<keyword evidence="8" id="KW-1185">Reference proteome</keyword>
<proteinExistence type="inferred from homology"/>
<evidence type="ECO:0000256" key="6">
    <source>
        <dbReference type="ARBA" id="ARBA00049513"/>
    </source>
</evidence>
<sequence length="66" mass="7020">VLSALKDGSLGAMEREKPKMSLASMKGKKYLAPLTTVGNLPFRRLCVDYGADITCGEMALATSLLS</sequence>
<evidence type="ECO:0000313" key="7">
    <source>
        <dbReference type="EMBL" id="KIH48747.1"/>
    </source>
</evidence>
<evidence type="ECO:0000256" key="2">
    <source>
        <dbReference type="ARBA" id="ARBA00012376"/>
    </source>
</evidence>
<dbReference type="PANTHER" id="PTHR45846">
    <property type="entry name" value="TRNA-DIHYDROURIDINE(47) SYNTHASE [NAD(P)(+)]-LIKE"/>
    <property type="match status" value="1"/>
</dbReference>
<name>A0A0C2CG35_9BILA</name>
<dbReference type="InterPro" id="IPR013785">
    <property type="entry name" value="Aldolase_TIM"/>
</dbReference>
<dbReference type="SUPFAM" id="SSF51395">
    <property type="entry name" value="FMN-linked oxidoreductases"/>
    <property type="match status" value="1"/>
</dbReference>
<comment type="catalytic activity">
    <reaction evidence="5">
        <text>a 5,6-dihydrouridine in mRNA + NADP(+) = a uridine in mRNA + NADPH + H(+)</text>
        <dbReference type="Rhea" id="RHEA:69855"/>
        <dbReference type="Rhea" id="RHEA-COMP:14658"/>
        <dbReference type="Rhea" id="RHEA-COMP:17789"/>
        <dbReference type="ChEBI" id="CHEBI:15378"/>
        <dbReference type="ChEBI" id="CHEBI:57783"/>
        <dbReference type="ChEBI" id="CHEBI:58349"/>
        <dbReference type="ChEBI" id="CHEBI:65315"/>
        <dbReference type="ChEBI" id="CHEBI:74443"/>
    </reaction>
    <physiologicalReaction direction="right-to-left" evidence="5">
        <dbReference type="Rhea" id="RHEA:69857"/>
    </physiologicalReaction>
</comment>
<dbReference type="EC" id="1.3.1.89" evidence="2"/>
<dbReference type="Proteomes" id="UP000054047">
    <property type="component" value="Unassembled WGS sequence"/>
</dbReference>
<dbReference type="EMBL" id="KN757278">
    <property type="protein sequence ID" value="KIH48747.1"/>
    <property type="molecule type" value="Genomic_DNA"/>
</dbReference>
<organism evidence="7 8">
    <name type="scientific">Ancylostoma duodenale</name>
    <dbReference type="NCBI Taxonomy" id="51022"/>
    <lineage>
        <taxon>Eukaryota</taxon>
        <taxon>Metazoa</taxon>
        <taxon>Ecdysozoa</taxon>
        <taxon>Nematoda</taxon>
        <taxon>Chromadorea</taxon>
        <taxon>Rhabditida</taxon>
        <taxon>Rhabditina</taxon>
        <taxon>Rhabditomorpha</taxon>
        <taxon>Strongyloidea</taxon>
        <taxon>Ancylostomatidae</taxon>
        <taxon>Ancylostomatinae</taxon>
        <taxon>Ancylostoma</taxon>
    </lineage>
</organism>
<feature type="non-terminal residue" evidence="7">
    <location>
        <position position="1"/>
    </location>
</feature>
<comment type="similarity">
    <text evidence="1">Belongs to the Dus family. Dus3 subfamily.</text>
</comment>
<accession>A0A0C2CG35</accession>
<comment type="catalytic activity">
    <reaction evidence="6">
        <text>5,6-dihydrouridine(47) in tRNA + NADP(+) = uridine(47) in tRNA + NADPH + H(+)</text>
        <dbReference type="Rhea" id="RHEA:53360"/>
        <dbReference type="Rhea" id="RHEA-COMP:13539"/>
        <dbReference type="Rhea" id="RHEA-COMP:13540"/>
        <dbReference type="ChEBI" id="CHEBI:15378"/>
        <dbReference type="ChEBI" id="CHEBI:57783"/>
        <dbReference type="ChEBI" id="CHEBI:58349"/>
        <dbReference type="ChEBI" id="CHEBI:65315"/>
        <dbReference type="ChEBI" id="CHEBI:74443"/>
        <dbReference type="EC" id="1.3.1.89"/>
    </reaction>
    <physiologicalReaction direction="right-to-left" evidence="6">
        <dbReference type="Rhea" id="RHEA:53362"/>
    </physiologicalReaction>
</comment>